<dbReference type="GeneID" id="7837028"/>
<dbReference type="EMBL" id="GG662704">
    <property type="protein sequence ID" value="EAR95477.1"/>
    <property type="molecule type" value="Genomic_DNA"/>
</dbReference>
<dbReference type="Proteomes" id="UP000009168">
    <property type="component" value="Unassembled WGS sequence"/>
</dbReference>
<evidence type="ECO:0000313" key="1">
    <source>
        <dbReference type="EMBL" id="EAR95477.1"/>
    </source>
</evidence>
<dbReference type="HOGENOM" id="CLU_071162_1_0_1"/>
<dbReference type="KEGG" id="tet:TTHERM_00077820"/>
<dbReference type="RefSeq" id="XP_001015722.1">
    <property type="nucleotide sequence ID" value="XM_001015722.1"/>
</dbReference>
<dbReference type="InterPro" id="IPR023214">
    <property type="entry name" value="HAD_sf"/>
</dbReference>
<dbReference type="Pfam" id="PF12689">
    <property type="entry name" value="Acid_PPase"/>
    <property type="match status" value="1"/>
</dbReference>
<dbReference type="SFLD" id="SFLDG01131">
    <property type="entry name" value="C1.5.2:_MDP_Like"/>
    <property type="match status" value="1"/>
</dbReference>
<dbReference type="PANTHER" id="PTHR17901:SF14">
    <property type="entry name" value="MAGNESIUM-DEPENDENT PHOSPHATASE 1"/>
    <property type="match status" value="1"/>
</dbReference>
<reference evidence="2" key="1">
    <citation type="journal article" date="2006" name="PLoS Biol.">
        <title>Macronuclear genome sequence of the ciliate Tetrahymena thermophila, a model eukaryote.</title>
        <authorList>
            <person name="Eisen J.A."/>
            <person name="Coyne R.S."/>
            <person name="Wu M."/>
            <person name="Wu D."/>
            <person name="Thiagarajan M."/>
            <person name="Wortman J.R."/>
            <person name="Badger J.H."/>
            <person name="Ren Q."/>
            <person name="Amedeo P."/>
            <person name="Jones K.M."/>
            <person name="Tallon L.J."/>
            <person name="Delcher A.L."/>
            <person name="Salzberg S.L."/>
            <person name="Silva J.C."/>
            <person name="Haas B.J."/>
            <person name="Majoros W.H."/>
            <person name="Farzad M."/>
            <person name="Carlton J.M."/>
            <person name="Smith R.K. Jr."/>
            <person name="Garg J."/>
            <person name="Pearlman R.E."/>
            <person name="Karrer K.M."/>
            <person name="Sun L."/>
            <person name="Manning G."/>
            <person name="Elde N.C."/>
            <person name="Turkewitz A.P."/>
            <person name="Asai D.J."/>
            <person name="Wilkes D.E."/>
            <person name="Wang Y."/>
            <person name="Cai H."/>
            <person name="Collins K."/>
            <person name="Stewart B.A."/>
            <person name="Lee S.R."/>
            <person name="Wilamowska K."/>
            <person name="Weinberg Z."/>
            <person name="Ruzzo W.L."/>
            <person name="Wloga D."/>
            <person name="Gaertig J."/>
            <person name="Frankel J."/>
            <person name="Tsao C.-C."/>
            <person name="Gorovsky M.A."/>
            <person name="Keeling P.J."/>
            <person name="Waller R.F."/>
            <person name="Patron N.J."/>
            <person name="Cherry J.M."/>
            <person name="Stover N.A."/>
            <person name="Krieger C.J."/>
            <person name="del Toro C."/>
            <person name="Ryder H.F."/>
            <person name="Williamson S.C."/>
            <person name="Barbeau R.A."/>
            <person name="Hamilton E.P."/>
            <person name="Orias E."/>
        </authorList>
    </citation>
    <scope>NUCLEOTIDE SEQUENCE [LARGE SCALE GENOMIC DNA]</scope>
    <source>
        <strain evidence="2">SB210</strain>
    </source>
</reference>
<proteinExistence type="predicted"/>
<evidence type="ECO:0000313" key="2">
    <source>
        <dbReference type="Proteomes" id="UP000009168"/>
    </source>
</evidence>
<dbReference type="eggNOG" id="ENOG502RZK1">
    <property type="taxonomic scope" value="Eukaryota"/>
</dbReference>
<dbReference type="SUPFAM" id="SSF56784">
    <property type="entry name" value="HAD-like"/>
    <property type="match status" value="1"/>
</dbReference>
<dbReference type="InterPro" id="IPR010036">
    <property type="entry name" value="MDP_1_eu_arc"/>
</dbReference>
<accession>Q23FY3</accession>
<sequence>MQGLSKRILPKLIVFDLDMCLWSPETYVLDEQPSKKIIGKLGNIGEGVIGVQCGSQTLKLFPDVITILQDFYNNKYPEVKLAIASSADTPFAVQIAKNALNMLEILPGVTIRQVIQKGWQDNFDGHIQIGRTPPLSSRKSKSHFPLLLKNTGIAYTDMIFFDDCNWDDNCKHVELDCPGVVTQRTPNGLQLHEWNKALDNYQKKQGAQQDKK</sequence>
<dbReference type="OMA" id="GVWAWRK"/>
<dbReference type="Gene3D" id="3.40.50.1000">
    <property type="entry name" value="HAD superfamily/HAD-like"/>
    <property type="match status" value="1"/>
</dbReference>
<dbReference type="PANTHER" id="PTHR17901">
    <property type="entry name" value="MAGNESIUM-DEPENDENT PHOSPHATASE 1 MDP1"/>
    <property type="match status" value="1"/>
</dbReference>
<dbReference type="OrthoDB" id="2865258at2759"/>
<organism evidence="1 2">
    <name type="scientific">Tetrahymena thermophila (strain SB210)</name>
    <dbReference type="NCBI Taxonomy" id="312017"/>
    <lineage>
        <taxon>Eukaryota</taxon>
        <taxon>Sar</taxon>
        <taxon>Alveolata</taxon>
        <taxon>Ciliophora</taxon>
        <taxon>Intramacronucleata</taxon>
        <taxon>Oligohymenophorea</taxon>
        <taxon>Hymenostomatida</taxon>
        <taxon>Tetrahymenina</taxon>
        <taxon>Tetrahymenidae</taxon>
        <taxon>Tetrahymena</taxon>
    </lineage>
</organism>
<dbReference type="InterPro" id="IPR036412">
    <property type="entry name" value="HAD-like_sf"/>
</dbReference>
<name>Q23FY3_TETTS</name>
<protein>
    <submittedName>
        <fullName evidence="1">Acid phosphatase</fullName>
    </submittedName>
</protein>
<dbReference type="SFLD" id="SFLDG01129">
    <property type="entry name" value="C1.5:_HAD__Beta-PGM__Phosphata"/>
    <property type="match status" value="1"/>
</dbReference>
<dbReference type="SFLD" id="SFLDS00003">
    <property type="entry name" value="Haloacid_Dehalogenase"/>
    <property type="match status" value="1"/>
</dbReference>
<dbReference type="AlphaFoldDB" id="Q23FY3"/>
<dbReference type="GO" id="GO:0003993">
    <property type="term" value="F:acid phosphatase activity"/>
    <property type="evidence" value="ECO:0007669"/>
    <property type="project" value="TreeGrafter"/>
</dbReference>
<keyword evidence="2" id="KW-1185">Reference proteome</keyword>
<gene>
    <name evidence="1" type="ORF">TTHERM_00077820</name>
</gene>
<dbReference type="InParanoid" id="Q23FY3"/>